<keyword evidence="2 3" id="KW-0520">NAD</keyword>
<feature type="binding site" evidence="3 4">
    <location>
        <position position="129"/>
    </location>
    <ligand>
        <name>Zn(2+)</name>
        <dbReference type="ChEBI" id="CHEBI:29105"/>
    </ligand>
</feature>
<dbReference type="PANTHER" id="PTHR11085:SF10">
    <property type="entry name" value="NAD-DEPENDENT PROTEIN DEACYLASE SIRTUIN-5, MITOCHONDRIAL-RELATED"/>
    <property type="match status" value="1"/>
</dbReference>
<evidence type="ECO:0000256" key="2">
    <source>
        <dbReference type="ARBA" id="ARBA00023027"/>
    </source>
</evidence>
<evidence type="ECO:0000259" key="5">
    <source>
        <dbReference type="PROSITE" id="PS50305"/>
    </source>
</evidence>
<dbReference type="Gene3D" id="3.40.50.1220">
    <property type="entry name" value="TPP-binding domain"/>
    <property type="match status" value="1"/>
</dbReference>
<comment type="function">
    <text evidence="3">NAD-dependent lysine deacetylase and desuccinylase that specifically removes acetyl and succinyl groups on target proteins. Modulates the activities of several proteins which are inactive in their acylated form.</text>
</comment>
<feature type="binding site" evidence="3">
    <location>
        <position position="70"/>
    </location>
    <ligand>
        <name>substrate</name>
    </ligand>
</feature>
<dbReference type="Pfam" id="PF02146">
    <property type="entry name" value="SIR2"/>
    <property type="match status" value="1"/>
</dbReference>
<evidence type="ECO:0000256" key="4">
    <source>
        <dbReference type="PROSITE-ProRule" id="PRU00236"/>
    </source>
</evidence>
<dbReference type="InterPro" id="IPR026590">
    <property type="entry name" value="Ssirtuin_cat_dom"/>
</dbReference>
<dbReference type="PROSITE" id="PS50305">
    <property type="entry name" value="SIRTUIN"/>
    <property type="match status" value="1"/>
</dbReference>
<proteinExistence type="inferred from homology"/>
<comment type="caution">
    <text evidence="3">Lacks conserved residue(s) required for the propagation of feature annotation.</text>
</comment>
<sequence>MTQHEPTDAAAYAIARAKRLLVLSGAGISAESGIPTFREAQTGLWAQFSPQDLATPEAFAAQPERVLGWYRWRRALIARGGVNPGHEAIAALERHLPVAIATQNVDGLHAAAGSRDIAELHGNIWIERCPNCAVETVLPVAEPDESAPLARCPQCDTLTRPGVVWFGEMLPMEALDRAQDELRRCDCVLVVGTSNQVYPAAALVEQAVAGPATVIEINPEPTAASSAVDIRIADRASVALPAIANTLDGLPAAR</sequence>
<feature type="binding site" evidence="3">
    <location>
        <begin position="103"/>
        <end position="106"/>
    </location>
    <ligand>
        <name>NAD(+)</name>
        <dbReference type="ChEBI" id="CHEBI:57540"/>
    </ligand>
</feature>
<feature type="binding site" evidence="3 4">
    <location>
        <position position="132"/>
    </location>
    <ligand>
        <name>Zn(2+)</name>
        <dbReference type="ChEBI" id="CHEBI:29105"/>
    </ligand>
</feature>
<dbReference type="InterPro" id="IPR029035">
    <property type="entry name" value="DHS-like_NAD/FAD-binding_dom"/>
</dbReference>
<accession>A0ABV2AVJ6</accession>
<comment type="subcellular location">
    <subcellularLocation>
        <location evidence="3">Cytoplasm</location>
    </subcellularLocation>
</comment>
<keyword evidence="3 4" id="KW-0479">Metal-binding</keyword>
<gene>
    <name evidence="3" type="primary">cobB</name>
    <name evidence="6" type="ORF">SADO_00190</name>
</gene>
<dbReference type="HAMAP" id="MF_01121">
    <property type="entry name" value="Sirtuin_ClassIII"/>
    <property type="match status" value="1"/>
</dbReference>
<dbReference type="InterPro" id="IPR003000">
    <property type="entry name" value="Sirtuin"/>
</dbReference>
<name>A0ABV2AVJ6_9GAMM</name>
<dbReference type="Gene3D" id="3.30.1600.10">
    <property type="entry name" value="SIR2/SIRT2 'Small Domain"/>
    <property type="match status" value="1"/>
</dbReference>
<evidence type="ECO:0000256" key="3">
    <source>
        <dbReference type="HAMAP-Rule" id="MF_01121"/>
    </source>
</evidence>
<reference evidence="6 7" key="1">
    <citation type="submission" date="2013-03" db="EMBL/GenBank/DDBJ databases">
        <title>Salinisphaera dokdonensis CL-ES53 Genome Sequencing.</title>
        <authorList>
            <person name="Li C."/>
            <person name="Lai Q."/>
            <person name="Shao Z."/>
        </authorList>
    </citation>
    <scope>NUCLEOTIDE SEQUENCE [LARGE SCALE GENOMIC DNA]</scope>
    <source>
        <strain evidence="6 7">CL-ES53</strain>
    </source>
</reference>
<feature type="binding site" evidence="3">
    <location>
        <position position="73"/>
    </location>
    <ligand>
        <name>substrate</name>
    </ligand>
</feature>
<feature type="binding site" evidence="3">
    <location>
        <begin position="192"/>
        <end position="194"/>
    </location>
    <ligand>
        <name>NAD(+)</name>
        <dbReference type="ChEBI" id="CHEBI:57540"/>
    </ligand>
</feature>
<keyword evidence="1" id="KW-0808">Transferase</keyword>
<organism evidence="6 7">
    <name type="scientific">Salinisphaera dokdonensis CL-ES53</name>
    <dbReference type="NCBI Taxonomy" id="1304272"/>
    <lineage>
        <taxon>Bacteria</taxon>
        <taxon>Pseudomonadati</taxon>
        <taxon>Pseudomonadota</taxon>
        <taxon>Gammaproteobacteria</taxon>
        <taxon>Salinisphaerales</taxon>
        <taxon>Salinisphaeraceae</taxon>
        <taxon>Salinisphaera</taxon>
    </lineage>
</organism>
<feature type="binding site" evidence="3 4">
    <location>
        <position position="152"/>
    </location>
    <ligand>
        <name>Zn(2+)</name>
        <dbReference type="ChEBI" id="CHEBI:29105"/>
    </ligand>
</feature>
<dbReference type="InterPro" id="IPR026591">
    <property type="entry name" value="Sirtuin_cat_small_dom_sf"/>
</dbReference>
<evidence type="ECO:0000313" key="6">
    <source>
        <dbReference type="EMBL" id="MES1927628.1"/>
    </source>
</evidence>
<comment type="domain">
    <text evidence="3">2 residues (Tyr-70 and Arg-73) present in a large hydrophobic pocket are probably involved in substrate specificity. They are important for desuccinylation activity, but dispensable for deacetylation activity.</text>
</comment>
<dbReference type="NCBIfam" id="NF001753">
    <property type="entry name" value="PRK00481.1-3"/>
    <property type="match status" value="1"/>
</dbReference>
<keyword evidence="7" id="KW-1185">Reference proteome</keyword>
<dbReference type="InterPro" id="IPR050134">
    <property type="entry name" value="NAD-dep_sirtuin_deacylases"/>
</dbReference>
<dbReference type="EMBL" id="APND01000001">
    <property type="protein sequence ID" value="MES1927628.1"/>
    <property type="molecule type" value="Genomic_DNA"/>
</dbReference>
<keyword evidence="3 4" id="KW-0862">Zinc</keyword>
<comment type="catalytic activity">
    <reaction evidence="3">
        <text>N(6)-succinyl-L-lysyl-[protein] + NAD(+) + H2O = 2''-O-succinyl-ADP-D-ribose + nicotinamide + L-lysyl-[protein]</text>
        <dbReference type="Rhea" id="RHEA:47668"/>
        <dbReference type="Rhea" id="RHEA-COMP:9752"/>
        <dbReference type="Rhea" id="RHEA-COMP:11877"/>
        <dbReference type="ChEBI" id="CHEBI:15377"/>
        <dbReference type="ChEBI" id="CHEBI:17154"/>
        <dbReference type="ChEBI" id="CHEBI:29969"/>
        <dbReference type="ChEBI" id="CHEBI:57540"/>
        <dbReference type="ChEBI" id="CHEBI:87830"/>
        <dbReference type="ChEBI" id="CHEBI:87832"/>
    </reaction>
</comment>
<dbReference type="SUPFAM" id="SSF52467">
    <property type="entry name" value="DHS-like NAD/FAD-binding domain"/>
    <property type="match status" value="1"/>
</dbReference>
<protein>
    <recommendedName>
        <fullName evidence="3">NAD-dependent protein deacylase</fullName>
        <ecNumber evidence="3">2.3.1.286</ecNumber>
    </recommendedName>
    <alternativeName>
        <fullName evidence="3">Regulatory protein SIR2 homolog</fullName>
    </alternativeName>
</protein>
<evidence type="ECO:0000256" key="1">
    <source>
        <dbReference type="ARBA" id="ARBA00022679"/>
    </source>
</evidence>
<comment type="cofactor">
    <cofactor evidence="3">
        <name>Zn(2+)</name>
        <dbReference type="ChEBI" id="CHEBI:29105"/>
    </cofactor>
    <text evidence="3">Binds 1 zinc ion per subunit.</text>
</comment>
<dbReference type="Proteomes" id="UP001460888">
    <property type="component" value="Unassembled WGS sequence"/>
</dbReference>
<dbReference type="RefSeq" id="WP_353108260.1">
    <property type="nucleotide sequence ID" value="NZ_APND01000001.1"/>
</dbReference>
<feature type="binding site" evidence="3">
    <location>
        <position position="236"/>
    </location>
    <ligand>
        <name>NAD(+)</name>
        <dbReference type="ChEBI" id="CHEBI:57540"/>
    </ligand>
</feature>
<feature type="active site" description="Proton acceptor" evidence="3 4">
    <location>
        <position position="121"/>
    </location>
</feature>
<dbReference type="CDD" id="cd01412">
    <property type="entry name" value="SIRT5_Af1_CobB"/>
    <property type="match status" value="1"/>
</dbReference>
<feature type="domain" description="Deacetylase sirtuin-type" evidence="5">
    <location>
        <begin position="1"/>
        <end position="250"/>
    </location>
</feature>
<feature type="binding site" evidence="3">
    <location>
        <begin position="218"/>
        <end position="220"/>
    </location>
    <ligand>
        <name>NAD(+)</name>
        <dbReference type="ChEBI" id="CHEBI:57540"/>
    </ligand>
</feature>
<dbReference type="PANTHER" id="PTHR11085">
    <property type="entry name" value="NAD-DEPENDENT PROTEIN DEACYLASE SIRTUIN-5, MITOCHONDRIAL-RELATED"/>
    <property type="match status" value="1"/>
</dbReference>
<evidence type="ECO:0000313" key="7">
    <source>
        <dbReference type="Proteomes" id="UP001460888"/>
    </source>
</evidence>
<dbReference type="InterPro" id="IPR027546">
    <property type="entry name" value="Sirtuin_class_III"/>
</dbReference>
<dbReference type="EC" id="2.3.1.286" evidence="3"/>
<comment type="similarity">
    <text evidence="3">Belongs to the sirtuin family. Class III subfamily.</text>
</comment>
<keyword evidence="3" id="KW-0963">Cytoplasm</keyword>
<comment type="catalytic activity">
    <reaction evidence="3">
        <text>N(6)-acetyl-L-lysyl-[protein] + NAD(+) + H2O = 2''-O-acetyl-ADP-D-ribose + nicotinamide + L-lysyl-[protein]</text>
        <dbReference type="Rhea" id="RHEA:43636"/>
        <dbReference type="Rhea" id="RHEA-COMP:9752"/>
        <dbReference type="Rhea" id="RHEA-COMP:10731"/>
        <dbReference type="ChEBI" id="CHEBI:15377"/>
        <dbReference type="ChEBI" id="CHEBI:17154"/>
        <dbReference type="ChEBI" id="CHEBI:29969"/>
        <dbReference type="ChEBI" id="CHEBI:57540"/>
        <dbReference type="ChEBI" id="CHEBI:61930"/>
        <dbReference type="ChEBI" id="CHEBI:83767"/>
        <dbReference type="EC" id="2.3.1.286"/>
    </reaction>
</comment>
<feature type="binding site" evidence="3 4">
    <location>
        <position position="155"/>
    </location>
    <ligand>
        <name>Zn(2+)</name>
        <dbReference type="ChEBI" id="CHEBI:29105"/>
    </ligand>
</feature>
<comment type="caution">
    <text evidence="6">The sequence shown here is derived from an EMBL/GenBank/DDBJ whole genome shotgun (WGS) entry which is preliminary data.</text>
</comment>